<protein>
    <submittedName>
        <fullName evidence="8">Putative ABC transport system permease protein</fullName>
    </submittedName>
</protein>
<evidence type="ECO:0000259" key="7">
    <source>
        <dbReference type="Pfam" id="PF02687"/>
    </source>
</evidence>
<feature type="transmembrane region" description="Helical" evidence="6">
    <location>
        <begin position="618"/>
        <end position="641"/>
    </location>
</feature>
<dbReference type="Pfam" id="PF02687">
    <property type="entry name" value="FtsX"/>
    <property type="match status" value="1"/>
</dbReference>
<evidence type="ECO:0000256" key="3">
    <source>
        <dbReference type="ARBA" id="ARBA00022692"/>
    </source>
</evidence>
<comment type="similarity">
    <text evidence="6">Belongs to the ABC-4 integral membrane protein family.</text>
</comment>
<accession>A0A4V6NRR5</accession>
<evidence type="ECO:0000256" key="1">
    <source>
        <dbReference type="ARBA" id="ARBA00004651"/>
    </source>
</evidence>
<dbReference type="PANTHER" id="PTHR46795">
    <property type="entry name" value="ABC TRANSPORTER PERMEASE-RELATED-RELATED"/>
    <property type="match status" value="1"/>
</dbReference>
<feature type="transmembrane region" description="Helical" evidence="6">
    <location>
        <begin position="278"/>
        <end position="300"/>
    </location>
</feature>
<evidence type="ECO:0000313" key="8">
    <source>
        <dbReference type="EMBL" id="TCP67066.1"/>
    </source>
</evidence>
<evidence type="ECO:0000313" key="9">
    <source>
        <dbReference type="Proteomes" id="UP000294746"/>
    </source>
</evidence>
<name>A0A4V6NRR5_9BACL</name>
<reference evidence="8 9" key="1">
    <citation type="submission" date="2019-03" db="EMBL/GenBank/DDBJ databases">
        <title>Genomic Encyclopedia of Type Strains, Phase IV (KMG-IV): sequencing the most valuable type-strain genomes for metagenomic binning, comparative biology and taxonomic classification.</title>
        <authorList>
            <person name="Goeker M."/>
        </authorList>
    </citation>
    <scope>NUCLEOTIDE SEQUENCE [LARGE SCALE GENOMIC DNA]</scope>
    <source>
        <strain evidence="8 9">DSM 46831</strain>
    </source>
</reference>
<dbReference type="RefSeq" id="WP_165873717.1">
    <property type="nucleotide sequence ID" value="NZ_SLXV01000021.1"/>
</dbReference>
<feature type="transmembrane region" description="Helical" evidence="6">
    <location>
        <begin position="528"/>
        <end position="550"/>
    </location>
</feature>
<dbReference type="AlphaFoldDB" id="A0A4V6NRR5"/>
<dbReference type="GO" id="GO:0005886">
    <property type="term" value="C:plasma membrane"/>
    <property type="evidence" value="ECO:0007669"/>
    <property type="project" value="UniProtKB-SubCell"/>
</dbReference>
<dbReference type="GO" id="GO:0055085">
    <property type="term" value="P:transmembrane transport"/>
    <property type="evidence" value="ECO:0007669"/>
    <property type="project" value="UniProtKB-UniRule"/>
</dbReference>
<keyword evidence="6" id="KW-0813">Transport</keyword>
<feature type="transmembrane region" description="Helical" evidence="6">
    <location>
        <begin position="20"/>
        <end position="40"/>
    </location>
</feature>
<feature type="transmembrane region" description="Helical" evidence="6">
    <location>
        <begin position="60"/>
        <end position="82"/>
    </location>
</feature>
<dbReference type="InterPro" id="IPR003838">
    <property type="entry name" value="ABC3_permease_C"/>
</dbReference>
<feature type="transmembrane region" description="Helical" evidence="6">
    <location>
        <begin position="584"/>
        <end position="606"/>
    </location>
</feature>
<dbReference type="EMBL" id="SLXV01000021">
    <property type="protein sequence ID" value="TCP67066.1"/>
    <property type="molecule type" value="Genomic_DNA"/>
</dbReference>
<dbReference type="Proteomes" id="UP000294746">
    <property type="component" value="Unassembled WGS sequence"/>
</dbReference>
<keyword evidence="3 6" id="KW-0812">Transmembrane</keyword>
<comment type="caution">
    <text evidence="8">The sequence shown here is derived from an EMBL/GenBank/DDBJ whole genome shotgun (WGS) entry which is preliminary data.</text>
</comment>
<evidence type="ECO:0000256" key="5">
    <source>
        <dbReference type="ARBA" id="ARBA00023136"/>
    </source>
</evidence>
<dbReference type="PIRSF" id="PIRSF018968">
    <property type="entry name" value="ABC_permease_BceB"/>
    <property type="match status" value="1"/>
</dbReference>
<dbReference type="InterPro" id="IPR052536">
    <property type="entry name" value="ABC-4_Integral_Memb_Prot"/>
</dbReference>
<keyword evidence="2 6" id="KW-1003">Cell membrane</keyword>
<gene>
    <name evidence="8" type="ORF">EDD57_1217</name>
</gene>
<feature type="transmembrane region" description="Helical" evidence="6">
    <location>
        <begin position="144"/>
        <end position="173"/>
    </location>
</feature>
<feature type="transmembrane region" description="Helical" evidence="6">
    <location>
        <begin position="194"/>
        <end position="213"/>
    </location>
</feature>
<keyword evidence="4 6" id="KW-1133">Transmembrane helix</keyword>
<feature type="transmembrane region" description="Helical" evidence="6">
    <location>
        <begin position="103"/>
        <end position="132"/>
    </location>
</feature>
<keyword evidence="9" id="KW-1185">Reference proteome</keyword>
<feature type="transmembrane region" description="Helical" evidence="6">
    <location>
        <begin position="225"/>
        <end position="246"/>
    </location>
</feature>
<dbReference type="PANTHER" id="PTHR46795:SF2">
    <property type="entry name" value="ABC TRANSPORTER, PERMEASE PROTEIN"/>
    <property type="match status" value="1"/>
</dbReference>
<organism evidence="8 9">
    <name type="scientific">Baia soyae</name>
    <dbReference type="NCBI Taxonomy" id="1544746"/>
    <lineage>
        <taxon>Bacteria</taxon>
        <taxon>Bacillati</taxon>
        <taxon>Bacillota</taxon>
        <taxon>Bacilli</taxon>
        <taxon>Bacillales</taxon>
        <taxon>Thermoactinomycetaceae</taxon>
        <taxon>Baia</taxon>
    </lineage>
</organism>
<keyword evidence="5 6" id="KW-0472">Membrane</keyword>
<comment type="subcellular location">
    <subcellularLocation>
        <location evidence="1 6">Cell membrane</location>
        <topology evidence="1 6">Multi-pass membrane protein</topology>
    </subcellularLocation>
</comment>
<dbReference type="InterPro" id="IPR027022">
    <property type="entry name" value="ABC_permease_BceB-typ"/>
</dbReference>
<feature type="domain" description="ABC3 transporter permease C-terminal" evidence="7">
    <location>
        <begin position="61"/>
        <end position="176"/>
    </location>
</feature>
<evidence type="ECO:0000256" key="2">
    <source>
        <dbReference type="ARBA" id="ARBA00022475"/>
    </source>
</evidence>
<evidence type="ECO:0000256" key="4">
    <source>
        <dbReference type="ARBA" id="ARBA00022989"/>
    </source>
</evidence>
<proteinExistence type="inferred from homology"/>
<sequence>MNFRQFAFNNVKRNLRAYSAYFLSSAFAVMIFFSYALLIYHPSLTKSELGQTTQIMMKGAAYIIFVFSFLFVLYSISAFLKSRNKEFGILTILGAKRKQINRLIFLENILIGLGAIVTGIVCGLACAKLLLLYGTEVIEVKLPFYFPITAIGLTVGVFLALYLVISFFTLFFVRQKKALELLMGTNKPKKEPRAHILLVLLSIGFITTAFFLLTKKINTFDALLWPATLGIIGMYFFFTQLSVYVIRVLKRNRSFFWRGTRMLWISEMAYKLKDNARMFFMVTIVITMASVAATFVYALGYEARDGYKETPLAIDHSSNPPEDFKTYTEGEYKKWESNTKKIDQELEKAGLKYEKTIFRSIVPYISKEDLNILDLEVVKESEYRAVATLFGEKVPSKLQYGEAIFIDSKLEQSKFKLLGQELAQYDLKIVQQIDKRLNSVVSLVVVSDETFKRLQERLIKKPKGKGREHLSTFYSIPSWSHQGFPSSDSKEGKLSKKLEELFQLDHGINGITETRAGVYLKIQETRSMFSFIGVFMVAVFSIATASFLYFKLYIDLNQDQRLYNMLSKIGLSVLEMRRTCTIQIAMLFFIPTVIAGLVTISVMQILKKQIADIIEAQNMLPASLVTIAGFLAVQLIYFLIVRMLYLRQVDKVMVESMNS</sequence>
<evidence type="ECO:0000256" key="6">
    <source>
        <dbReference type="PIRNR" id="PIRNR018968"/>
    </source>
</evidence>